<name>A0ABP6FY06_9ACTN</name>
<sequence length="63" mass="6577">MNVQLLADPVGRLVWASPALPGAVPAMAASRTVGLIDALTGAGVKTFAEKGYSVPDMPRVERR</sequence>
<dbReference type="Proteomes" id="UP001501666">
    <property type="component" value="Unassembled WGS sequence"/>
</dbReference>
<protein>
    <submittedName>
        <fullName evidence="1">Uncharacterized protein</fullName>
    </submittedName>
</protein>
<dbReference type="EMBL" id="BAAATE010000059">
    <property type="protein sequence ID" value="GAA2700144.1"/>
    <property type="molecule type" value="Genomic_DNA"/>
</dbReference>
<reference evidence="2" key="1">
    <citation type="journal article" date="2019" name="Int. J. Syst. Evol. Microbiol.">
        <title>The Global Catalogue of Microorganisms (GCM) 10K type strain sequencing project: providing services to taxonomists for standard genome sequencing and annotation.</title>
        <authorList>
            <consortium name="The Broad Institute Genomics Platform"/>
            <consortium name="The Broad Institute Genome Sequencing Center for Infectious Disease"/>
            <person name="Wu L."/>
            <person name="Ma J."/>
        </authorList>
    </citation>
    <scope>NUCLEOTIDE SEQUENCE [LARGE SCALE GENOMIC DNA]</scope>
    <source>
        <strain evidence="2">JCM 6835</strain>
    </source>
</reference>
<evidence type="ECO:0000313" key="2">
    <source>
        <dbReference type="Proteomes" id="UP001501666"/>
    </source>
</evidence>
<comment type="caution">
    <text evidence="1">The sequence shown here is derived from an EMBL/GenBank/DDBJ whole genome shotgun (WGS) entry which is preliminary data.</text>
</comment>
<keyword evidence="2" id="KW-1185">Reference proteome</keyword>
<gene>
    <name evidence="1" type="ORF">GCM10010412_097180</name>
</gene>
<evidence type="ECO:0000313" key="1">
    <source>
        <dbReference type="EMBL" id="GAA2700144.1"/>
    </source>
</evidence>
<accession>A0ABP6FY06</accession>
<organism evidence="1 2">
    <name type="scientific">Nonomuraea recticatena</name>
    <dbReference type="NCBI Taxonomy" id="46178"/>
    <lineage>
        <taxon>Bacteria</taxon>
        <taxon>Bacillati</taxon>
        <taxon>Actinomycetota</taxon>
        <taxon>Actinomycetes</taxon>
        <taxon>Streptosporangiales</taxon>
        <taxon>Streptosporangiaceae</taxon>
        <taxon>Nonomuraea</taxon>
    </lineage>
</organism>
<proteinExistence type="predicted"/>